<dbReference type="EMBL" id="AZEY01000032">
    <property type="protein sequence ID" value="KRL67425.1"/>
    <property type="molecule type" value="Genomic_DNA"/>
</dbReference>
<evidence type="ECO:0000256" key="1">
    <source>
        <dbReference type="ARBA" id="ARBA00006336"/>
    </source>
</evidence>
<gene>
    <name evidence="4" type="ORF">FC85_GL002669</name>
</gene>
<keyword evidence="2" id="KW-0378">Hydrolase</keyword>
<proteinExistence type="inferred from homology"/>
<evidence type="ECO:0000256" key="2">
    <source>
        <dbReference type="ARBA" id="ARBA00022801"/>
    </source>
</evidence>
<dbReference type="PANTHER" id="PTHR43540:SF7">
    <property type="entry name" value="ISOCHORISMATASE FAMILY PROTEIN YECD"/>
    <property type="match status" value="1"/>
</dbReference>
<evidence type="ECO:0000313" key="4">
    <source>
        <dbReference type="EMBL" id="KRL67425.1"/>
    </source>
</evidence>
<dbReference type="PANTHER" id="PTHR43540">
    <property type="entry name" value="PEROXYUREIDOACRYLATE/UREIDOACRYLATE AMIDOHYDROLASE-RELATED"/>
    <property type="match status" value="1"/>
</dbReference>
<dbReference type="SUPFAM" id="SSF52499">
    <property type="entry name" value="Isochorismatase-like hydrolases"/>
    <property type="match status" value="1"/>
</dbReference>
<name>A0A0R1SE14_9LACO</name>
<evidence type="ECO:0000313" key="5">
    <source>
        <dbReference type="Proteomes" id="UP000052013"/>
    </source>
</evidence>
<comment type="caution">
    <text evidence="4">The sequence shown here is derived from an EMBL/GenBank/DDBJ whole genome shotgun (WGS) entry which is preliminary data.</text>
</comment>
<dbReference type="InterPro" id="IPR000868">
    <property type="entry name" value="Isochorismatase-like_dom"/>
</dbReference>
<sequence length="108" mass="12087">MTIADDEKSHNVIKVTKHNPGAFFGTDLDLQLRRRGIDTIILTGVVTGNGIYATALDAFQYGYKVIVVEDAITDRDQQLHEMFFTKLFPKIALVSSTDQILKEIETSL</sequence>
<comment type="similarity">
    <text evidence="1">Belongs to the isochorismatase family.</text>
</comment>
<dbReference type="CDD" id="cd00431">
    <property type="entry name" value="cysteine_hydrolases"/>
    <property type="match status" value="1"/>
</dbReference>
<dbReference type="STRING" id="1423739.FC85_GL002669"/>
<evidence type="ECO:0000259" key="3">
    <source>
        <dbReference type="Pfam" id="PF00857"/>
    </source>
</evidence>
<dbReference type="InterPro" id="IPR050272">
    <property type="entry name" value="Isochorismatase-like_hydrls"/>
</dbReference>
<accession>A0A0R1SE14</accession>
<dbReference type="Gene3D" id="3.40.50.850">
    <property type="entry name" value="Isochorismatase-like"/>
    <property type="match status" value="1"/>
</dbReference>
<dbReference type="AlphaFoldDB" id="A0A0R1SE14"/>
<organism evidence="4 5">
    <name type="scientific">Lentilactobacillus diolivorans DSM 14421</name>
    <dbReference type="NCBI Taxonomy" id="1423739"/>
    <lineage>
        <taxon>Bacteria</taxon>
        <taxon>Bacillati</taxon>
        <taxon>Bacillota</taxon>
        <taxon>Bacilli</taxon>
        <taxon>Lactobacillales</taxon>
        <taxon>Lactobacillaceae</taxon>
        <taxon>Lentilactobacillus</taxon>
    </lineage>
</organism>
<dbReference type="InterPro" id="IPR036380">
    <property type="entry name" value="Isochorismatase-like_sf"/>
</dbReference>
<dbReference type="GO" id="GO:0016787">
    <property type="term" value="F:hydrolase activity"/>
    <property type="evidence" value="ECO:0007669"/>
    <property type="project" value="UniProtKB-KW"/>
</dbReference>
<dbReference type="Pfam" id="PF00857">
    <property type="entry name" value="Isochorismatase"/>
    <property type="match status" value="1"/>
</dbReference>
<dbReference type="PATRIC" id="fig|1423739.3.peg.2768"/>
<dbReference type="Proteomes" id="UP000052013">
    <property type="component" value="Unassembled WGS sequence"/>
</dbReference>
<protein>
    <recommendedName>
        <fullName evidence="3">Isochorismatase-like domain-containing protein</fullName>
    </recommendedName>
</protein>
<reference evidence="4 5" key="1">
    <citation type="journal article" date="2015" name="Genome Announc.">
        <title>Expanding the biotechnology potential of lactobacilli through comparative genomics of 213 strains and associated genera.</title>
        <authorList>
            <person name="Sun Z."/>
            <person name="Harris H.M."/>
            <person name="McCann A."/>
            <person name="Guo C."/>
            <person name="Argimon S."/>
            <person name="Zhang W."/>
            <person name="Yang X."/>
            <person name="Jeffery I.B."/>
            <person name="Cooney J.C."/>
            <person name="Kagawa T.F."/>
            <person name="Liu W."/>
            <person name="Song Y."/>
            <person name="Salvetti E."/>
            <person name="Wrobel A."/>
            <person name="Rasinkangas P."/>
            <person name="Parkhill J."/>
            <person name="Rea M.C."/>
            <person name="O'Sullivan O."/>
            <person name="Ritari J."/>
            <person name="Douillard F.P."/>
            <person name="Paul Ross R."/>
            <person name="Yang R."/>
            <person name="Briner A.E."/>
            <person name="Felis G.E."/>
            <person name="de Vos W.M."/>
            <person name="Barrangou R."/>
            <person name="Klaenhammer T.R."/>
            <person name="Caufield P.W."/>
            <person name="Cui Y."/>
            <person name="Zhang H."/>
            <person name="O'Toole P.W."/>
        </authorList>
    </citation>
    <scope>NUCLEOTIDE SEQUENCE [LARGE SCALE GENOMIC DNA]</scope>
    <source>
        <strain evidence="4 5">DSM 14421</strain>
    </source>
</reference>
<feature type="domain" description="Isochorismatase-like" evidence="3">
    <location>
        <begin position="12"/>
        <end position="99"/>
    </location>
</feature>